<dbReference type="Proteomes" id="UP000283569">
    <property type="component" value="Unassembled WGS sequence"/>
</dbReference>
<feature type="non-terminal residue" evidence="1">
    <location>
        <position position="1"/>
    </location>
</feature>
<sequence length="37" mass="3545">GGGGARQSDGGLVFDTVHPNAAGAEASASALSDFLQL</sequence>
<reference evidence="1 2" key="1">
    <citation type="journal article" date="2018" name="Sci. Rep.">
        <title>Characterisation of pathogen-specific regions and novel effector candidates in Fusarium oxysporum f. sp. cepae.</title>
        <authorList>
            <person name="Armitage A.D."/>
            <person name="Taylor A."/>
            <person name="Sobczyk M.K."/>
            <person name="Baxter L."/>
            <person name="Greenfield B.P."/>
            <person name="Bates H.J."/>
            <person name="Wilson F."/>
            <person name="Jackson A.C."/>
            <person name="Ott S."/>
            <person name="Harrison R.J."/>
            <person name="Clarkson J.P."/>
        </authorList>
    </citation>
    <scope>NUCLEOTIDE SEQUENCE [LARGE SCALE GENOMIC DNA]</scope>
    <source>
        <strain evidence="1 2">Fp_A8</strain>
    </source>
</reference>
<organism evidence="1 2">
    <name type="scientific">Gibberella intermedia</name>
    <name type="common">Bulb rot disease fungus</name>
    <name type="synonym">Fusarium proliferatum</name>
    <dbReference type="NCBI Taxonomy" id="948311"/>
    <lineage>
        <taxon>Eukaryota</taxon>
        <taxon>Fungi</taxon>
        <taxon>Dikarya</taxon>
        <taxon>Ascomycota</taxon>
        <taxon>Pezizomycotina</taxon>
        <taxon>Sordariomycetes</taxon>
        <taxon>Hypocreomycetidae</taxon>
        <taxon>Hypocreales</taxon>
        <taxon>Nectriaceae</taxon>
        <taxon>Fusarium</taxon>
        <taxon>Fusarium fujikuroi species complex</taxon>
    </lineage>
</organism>
<proteinExistence type="predicted"/>
<dbReference type="AlphaFoldDB" id="A0A420RAR0"/>
<protein>
    <submittedName>
        <fullName evidence="1">Uncharacterized protein</fullName>
    </submittedName>
</protein>
<evidence type="ECO:0000313" key="1">
    <source>
        <dbReference type="EMBL" id="RKL14115.1"/>
    </source>
</evidence>
<name>A0A420RAR0_GIBIN</name>
<gene>
    <name evidence="1" type="ORF">BFJ72_g15387</name>
</gene>
<accession>A0A420RAR0</accession>
<dbReference type="EMBL" id="MRDB01000453">
    <property type="protein sequence ID" value="RKL14115.1"/>
    <property type="molecule type" value="Genomic_DNA"/>
</dbReference>
<comment type="caution">
    <text evidence="1">The sequence shown here is derived from an EMBL/GenBank/DDBJ whole genome shotgun (WGS) entry which is preliminary data.</text>
</comment>
<evidence type="ECO:0000313" key="2">
    <source>
        <dbReference type="Proteomes" id="UP000283569"/>
    </source>
</evidence>